<feature type="signal peptide" evidence="1">
    <location>
        <begin position="1"/>
        <end position="16"/>
    </location>
</feature>
<keyword evidence="1" id="KW-0732">Signal</keyword>
<keyword evidence="3" id="KW-1185">Reference proteome</keyword>
<reference evidence="2" key="1">
    <citation type="journal article" date="2020" name="Stud. Mycol.">
        <title>101 Dothideomycetes genomes: a test case for predicting lifestyles and emergence of pathogens.</title>
        <authorList>
            <person name="Haridas S."/>
            <person name="Albert R."/>
            <person name="Binder M."/>
            <person name="Bloem J."/>
            <person name="Labutti K."/>
            <person name="Salamov A."/>
            <person name="Andreopoulos B."/>
            <person name="Baker S."/>
            <person name="Barry K."/>
            <person name="Bills G."/>
            <person name="Bluhm B."/>
            <person name="Cannon C."/>
            <person name="Castanera R."/>
            <person name="Culley D."/>
            <person name="Daum C."/>
            <person name="Ezra D."/>
            <person name="Gonzalez J."/>
            <person name="Henrissat B."/>
            <person name="Kuo A."/>
            <person name="Liang C."/>
            <person name="Lipzen A."/>
            <person name="Lutzoni F."/>
            <person name="Magnuson J."/>
            <person name="Mondo S."/>
            <person name="Nolan M."/>
            <person name="Ohm R."/>
            <person name="Pangilinan J."/>
            <person name="Park H.-J."/>
            <person name="Ramirez L."/>
            <person name="Alfaro M."/>
            <person name="Sun H."/>
            <person name="Tritt A."/>
            <person name="Yoshinaga Y."/>
            <person name="Zwiers L.-H."/>
            <person name="Turgeon B."/>
            <person name="Goodwin S."/>
            <person name="Spatafora J."/>
            <person name="Crous P."/>
            <person name="Grigoriev I."/>
        </authorList>
    </citation>
    <scope>NUCLEOTIDE SEQUENCE</scope>
    <source>
        <strain evidence="2">CBS 115976</strain>
    </source>
</reference>
<dbReference type="AlphaFoldDB" id="A0A6A6UVW1"/>
<gene>
    <name evidence="2" type="ORF">BT63DRAFT_420768</name>
</gene>
<organism evidence="2 3">
    <name type="scientific">Microthyrium microscopicum</name>
    <dbReference type="NCBI Taxonomy" id="703497"/>
    <lineage>
        <taxon>Eukaryota</taxon>
        <taxon>Fungi</taxon>
        <taxon>Dikarya</taxon>
        <taxon>Ascomycota</taxon>
        <taxon>Pezizomycotina</taxon>
        <taxon>Dothideomycetes</taxon>
        <taxon>Dothideomycetes incertae sedis</taxon>
        <taxon>Microthyriales</taxon>
        <taxon>Microthyriaceae</taxon>
        <taxon>Microthyrium</taxon>
    </lineage>
</organism>
<accession>A0A6A6UVW1</accession>
<feature type="chain" id="PRO_5025570235" description="Secreted protein" evidence="1">
    <location>
        <begin position="17"/>
        <end position="74"/>
    </location>
</feature>
<sequence length="74" mass="7942">MHISFTVFSLATAALAATNRTHAIPATTALQQSLKYLSLSLSCQSLLRRSTSLPTTNALRVVITAATAYTIIYN</sequence>
<evidence type="ECO:0008006" key="4">
    <source>
        <dbReference type="Google" id="ProtNLM"/>
    </source>
</evidence>
<evidence type="ECO:0000256" key="1">
    <source>
        <dbReference type="SAM" id="SignalP"/>
    </source>
</evidence>
<evidence type="ECO:0000313" key="2">
    <source>
        <dbReference type="EMBL" id="KAF2675571.1"/>
    </source>
</evidence>
<name>A0A6A6UVW1_9PEZI</name>
<protein>
    <recommendedName>
        <fullName evidence="4">Secreted protein</fullName>
    </recommendedName>
</protein>
<dbReference type="EMBL" id="MU004230">
    <property type="protein sequence ID" value="KAF2675571.1"/>
    <property type="molecule type" value="Genomic_DNA"/>
</dbReference>
<proteinExistence type="predicted"/>
<dbReference type="Proteomes" id="UP000799302">
    <property type="component" value="Unassembled WGS sequence"/>
</dbReference>
<evidence type="ECO:0000313" key="3">
    <source>
        <dbReference type="Proteomes" id="UP000799302"/>
    </source>
</evidence>